<accession>A0A4U5NU55</accession>
<dbReference type="STRING" id="34508.A0A4U5NU55"/>
<sequence length="352" mass="40128">MNINVLENPESTPSQQLVEQSAEAIEVVYEFPFEISPTLENEIDATLPVKAKTVYQCGEPGCRLEFKSKSSLNRHWRTKHEHGGLAKFSCPECDGVSFNYHSDLLVHQRTAHEAAPPAKRSIPCYQCTAMFRNTADLDSHVARVHEKLKTHECPHCHDSFDREFTLQMHIKRRHSIRRDFQCPYCRKMFANLYDLVHFHAPVCSTPRDFQPYKCALCPQAYRHATSLSRHKRFAHGNATVADIRQSQLKLIVCDREHQEQSHSLQNHTMTKSVEDRTLGSIRGLFSQQPPQDAVGDLNLMEDMNLMFTQSVVDVDTPSTSSRVFPNAVWSSYESSDFSDSAISSMESFFSSG</sequence>
<dbReference type="InterPro" id="IPR036236">
    <property type="entry name" value="Znf_C2H2_sf"/>
</dbReference>
<dbReference type="GO" id="GO:0010468">
    <property type="term" value="P:regulation of gene expression"/>
    <property type="evidence" value="ECO:0007669"/>
    <property type="project" value="TreeGrafter"/>
</dbReference>
<feature type="domain" description="C2H2-type" evidence="2">
    <location>
        <begin position="212"/>
        <end position="235"/>
    </location>
</feature>
<dbReference type="PROSITE" id="PS50157">
    <property type="entry name" value="ZINC_FINGER_C2H2_2"/>
    <property type="match status" value="5"/>
</dbReference>
<dbReference type="GO" id="GO:0008270">
    <property type="term" value="F:zinc ion binding"/>
    <property type="evidence" value="ECO:0007669"/>
    <property type="project" value="UniProtKB-KW"/>
</dbReference>
<dbReference type="InterPro" id="IPR050331">
    <property type="entry name" value="Zinc_finger"/>
</dbReference>
<dbReference type="Gene3D" id="3.30.160.60">
    <property type="entry name" value="Classic Zinc Finger"/>
    <property type="match status" value="3"/>
</dbReference>
<gene>
    <name evidence="3" type="ORF">L596_011238</name>
</gene>
<dbReference type="InterPro" id="IPR013087">
    <property type="entry name" value="Znf_C2H2_type"/>
</dbReference>
<feature type="domain" description="C2H2-type" evidence="2">
    <location>
        <begin position="55"/>
        <end position="87"/>
    </location>
</feature>
<protein>
    <recommendedName>
        <fullName evidence="2">C2H2-type domain-containing protein</fullName>
    </recommendedName>
</protein>
<dbReference type="Proteomes" id="UP000298663">
    <property type="component" value="Unassembled WGS sequence"/>
</dbReference>
<dbReference type="PANTHER" id="PTHR16515:SF34">
    <property type="entry name" value="PR DOMAIN ZINC FINGER PROTEIN 15"/>
    <property type="match status" value="1"/>
</dbReference>
<dbReference type="Pfam" id="PF00096">
    <property type="entry name" value="zf-C2H2"/>
    <property type="match status" value="3"/>
</dbReference>
<feature type="domain" description="C2H2-type" evidence="2">
    <location>
        <begin position="151"/>
        <end position="179"/>
    </location>
</feature>
<feature type="domain" description="C2H2-type" evidence="2">
    <location>
        <begin position="88"/>
        <end position="117"/>
    </location>
</feature>
<dbReference type="SMART" id="SM00355">
    <property type="entry name" value="ZnF_C2H2"/>
    <property type="match status" value="6"/>
</dbReference>
<evidence type="ECO:0000313" key="3">
    <source>
        <dbReference type="EMBL" id="TKR86704.1"/>
    </source>
</evidence>
<name>A0A4U5NU55_STECR</name>
<dbReference type="OrthoDB" id="8922241at2759"/>
<reference evidence="3 4" key="2">
    <citation type="journal article" date="2019" name="G3 (Bethesda)">
        <title>Hybrid Assembly of the Genome of the Entomopathogenic Nematode Steinernema carpocapsae Identifies the X-Chromosome.</title>
        <authorList>
            <person name="Serra L."/>
            <person name="Macchietto M."/>
            <person name="Macias-Munoz A."/>
            <person name="McGill C.J."/>
            <person name="Rodriguez I.M."/>
            <person name="Rodriguez B."/>
            <person name="Murad R."/>
            <person name="Mortazavi A."/>
        </authorList>
    </citation>
    <scope>NUCLEOTIDE SEQUENCE [LARGE SCALE GENOMIC DNA]</scope>
    <source>
        <strain evidence="3 4">ALL</strain>
    </source>
</reference>
<evidence type="ECO:0000259" key="2">
    <source>
        <dbReference type="PROSITE" id="PS50157"/>
    </source>
</evidence>
<dbReference type="EMBL" id="AZBU02000003">
    <property type="protein sequence ID" value="TKR86704.1"/>
    <property type="molecule type" value="Genomic_DNA"/>
</dbReference>
<dbReference type="GO" id="GO:0005634">
    <property type="term" value="C:nucleus"/>
    <property type="evidence" value="ECO:0007669"/>
    <property type="project" value="TreeGrafter"/>
</dbReference>
<dbReference type="SUPFAM" id="SSF57667">
    <property type="entry name" value="beta-beta-alpha zinc fingers"/>
    <property type="match status" value="3"/>
</dbReference>
<proteinExistence type="predicted"/>
<organism evidence="3 4">
    <name type="scientific">Steinernema carpocapsae</name>
    <name type="common">Entomopathogenic nematode</name>
    <dbReference type="NCBI Taxonomy" id="34508"/>
    <lineage>
        <taxon>Eukaryota</taxon>
        <taxon>Metazoa</taxon>
        <taxon>Ecdysozoa</taxon>
        <taxon>Nematoda</taxon>
        <taxon>Chromadorea</taxon>
        <taxon>Rhabditida</taxon>
        <taxon>Tylenchina</taxon>
        <taxon>Panagrolaimomorpha</taxon>
        <taxon>Strongyloidoidea</taxon>
        <taxon>Steinernematidae</taxon>
        <taxon>Steinernema</taxon>
    </lineage>
</organism>
<evidence type="ECO:0000313" key="4">
    <source>
        <dbReference type="Proteomes" id="UP000298663"/>
    </source>
</evidence>
<dbReference type="PROSITE" id="PS00028">
    <property type="entry name" value="ZINC_FINGER_C2H2_1"/>
    <property type="match status" value="4"/>
</dbReference>
<keyword evidence="1" id="KW-0863">Zinc-finger</keyword>
<comment type="caution">
    <text evidence="3">The sequence shown here is derived from an EMBL/GenBank/DDBJ whole genome shotgun (WGS) entry which is preliminary data.</text>
</comment>
<feature type="domain" description="C2H2-type" evidence="2">
    <location>
        <begin position="122"/>
        <end position="150"/>
    </location>
</feature>
<keyword evidence="4" id="KW-1185">Reference proteome</keyword>
<keyword evidence="1" id="KW-0862">Zinc</keyword>
<dbReference type="PANTHER" id="PTHR16515">
    <property type="entry name" value="PR DOMAIN ZINC FINGER PROTEIN"/>
    <property type="match status" value="1"/>
</dbReference>
<evidence type="ECO:0000256" key="1">
    <source>
        <dbReference type="PROSITE-ProRule" id="PRU00042"/>
    </source>
</evidence>
<keyword evidence="1" id="KW-0479">Metal-binding</keyword>
<dbReference type="AlphaFoldDB" id="A0A4U5NU55"/>
<reference evidence="3 4" key="1">
    <citation type="journal article" date="2015" name="Genome Biol.">
        <title>Comparative genomics of Steinernema reveals deeply conserved gene regulatory networks.</title>
        <authorList>
            <person name="Dillman A.R."/>
            <person name="Macchietto M."/>
            <person name="Porter C.F."/>
            <person name="Rogers A."/>
            <person name="Williams B."/>
            <person name="Antoshechkin I."/>
            <person name="Lee M.M."/>
            <person name="Goodwin Z."/>
            <person name="Lu X."/>
            <person name="Lewis E.E."/>
            <person name="Goodrich-Blair H."/>
            <person name="Stock S.P."/>
            <person name="Adams B.J."/>
            <person name="Sternberg P.W."/>
            <person name="Mortazavi A."/>
        </authorList>
    </citation>
    <scope>NUCLEOTIDE SEQUENCE [LARGE SCALE GENOMIC DNA]</scope>
    <source>
        <strain evidence="3 4">ALL</strain>
    </source>
</reference>